<evidence type="ECO:0000313" key="1">
    <source>
        <dbReference type="EMBL" id="MBU5677749.1"/>
    </source>
</evidence>
<organism evidence="1 2">
    <name type="scientific">Alkaliphilus flagellatus</name>
    <dbReference type="NCBI Taxonomy" id="2841507"/>
    <lineage>
        <taxon>Bacteria</taxon>
        <taxon>Bacillati</taxon>
        <taxon>Bacillota</taxon>
        <taxon>Clostridia</taxon>
        <taxon>Peptostreptococcales</taxon>
        <taxon>Natronincolaceae</taxon>
        <taxon>Alkaliphilus</taxon>
    </lineage>
</organism>
<accession>A0ABS6G6G2</accession>
<evidence type="ECO:0000313" key="2">
    <source>
        <dbReference type="Proteomes" id="UP000779508"/>
    </source>
</evidence>
<proteinExistence type="predicted"/>
<keyword evidence="2" id="KW-1185">Reference proteome</keyword>
<reference evidence="1 2" key="1">
    <citation type="submission" date="2021-06" db="EMBL/GenBank/DDBJ databases">
        <authorList>
            <person name="Sun Q."/>
            <person name="Li D."/>
        </authorList>
    </citation>
    <scope>NUCLEOTIDE SEQUENCE [LARGE SCALE GENOMIC DNA]</scope>
    <source>
        <strain evidence="1 2">MSJ-5</strain>
    </source>
</reference>
<gene>
    <name evidence="1" type="ORF">KQI88_15115</name>
</gene>
<comment type="caution">
    <text evidence="1">The sequence shown here is derived from an EMBL/GenBank/DDBJ whole genome shotgun (WGS) entry which is preliminary data.</text>
</comment>
<dbReference type="RefSeq" id="WP_216418727.1">
    <property type="nucleotide sequence ID" value="NZ_JAHLQK010000006.1"/>
</dbReference>
<dbReference type="EMBL" id="JAHLQK010000006">
    <property type="protein sequence ID" value="MBU5677749.1"/>
    <property type="molecule type" value="Genomic_DNA"/>
</dbReference>
<dbReference type="Proteomes" id="UP000779508">
    <property type="component" value="Unassembled WGS sequence"/>
</dbReference>
<protein>
    <submittedName>
        <fullName evidence="1">Uncharacterized protein</fullName>
    </submittedName>
</protein>
<sequence length="73" mass="9016">MPNIKEMSDRQLLISYAITRKEYKANYAALKEMEEEMDRRATEQLEINRMPRRNREEAENFKPVEEFYWEVKQ</sequence>
<name>A0ABS6G6G2_9FIRM</name>